<proteinExistence type="predicted"/>
<dbReference type="PRINTS" id="PR00837">
    <property type="entry name" value="V5TPXLIKE"/>
</dbReference>
<dbReference type="SMART" id="SM00198">
    <property type="entry name" value="SCP"/>
    <property type="match status" value="1"/>
</dbReference>
<dbReference type="InterPro" id="IPR035940">
    <property type="entry name" value="CAP_sf"/>
</dbReference>
<protein>
    <submittedName>
        <fullName evidence="4">Pathogenesis-related protein, class 1</fullName>
    </submittedName>
</protein>
<dbReference type="AlphaFoldDB" id="D8LJW7"/>
<dbReference type="Pfam" id="PF01822">
    <property type="entry name" value="WSC"/>
    <property type="match status" value="1"/>
</dbReference>
<feature type="domain" description="WSC" evidence="3">
    <location>
        <begin position="55"/>
        <end position="149"/>
    </location>
</feature>
<organism evidence="4 5">
    <name type="scientific">Ectocarpus siliculosus</name>
    <name type="common">Brown alga</name>
    <name type="synonym">Conferva siliculosa</name>
    <dbReference type="NCBI Taxonomy" id="2880"/>
    <lineage>
        <taxon>Eukaryota</taxon>
        <taxon>Sar</taxon>
        <taxon>Stramenopiles</taxon>
        <taxon>Ochrophyta</taxon>
        <taxon>PX clade</taxon>
        <taxon>Phaeophyceae</taxon>
        <taxon>Ectocarpales</taxon>
        <taxon>Ectocarpaceae</taxon>
        <taxon>Ectocarpus</taxon>
    </lineage>
</organism>
<evidence type="ECO:0000313" key="5">
    <source>
        <dbReference type="Proteomes" id="UP000002630"/>
    </source>
</evidence>
<dbReference type="InterPro" id="IPR002889">
    <property type="entry name" value="WSC_carb-bd"/>
</dbReference>
<evidence type="ECO:0000259" key="3">
    <source>
        <dbReference type="PROSITE" id="PS51212"/>
    </source>
</evidence>
<feature type="region of interest" description="Disordered" evidence="1">
    <location>
        <begin position="148"/>
        <end position="168"/>
    </location>
</feature>
<evidence type="ECO:0000313" key="4">
    <source>
        <dbReference type="EMBL" id="CBN76018.1"/>
    </source>
</evidence>
<dbReference type="InParanoid" id="D8LJW7"/>
<dbReference type="PANTHER" id="PTHR10334">
    <property type="entry name" value="CYSTEINE-RICH SECRETORY PROTEIN-RELATED"/>
    <property type="match status" value="1"/>
</dbReference>
<dbReference type="OrthoDB" id="337038at2759"/>
<gene>
    <name evidence="4" type="primary">putative</name>
    <name evidence="4" type="ORF">Esi_0277_0030</name>
</gene>
<dbReference type="SUPFAM" id="SSF55797">
    <property type="entry name" value="PR-1-like"/>
    <property type="match status" value="1"/>
</dbReference>
<dbReference type="STRING" id="2880.D8LJW7"/>
<dbReference type="Proteomes" id="UP000002630">
    <property type="component" value="Linkage Group LG02"/>
</dbReference>
<evidence type="ECO:0000256" key="2">
    <source>
        <dbReference type="SAM" id="SignalP"/>
    </source>
</evidence>
<dbReference type="InterPro" id="IPR018244">
    <property type="entry name" value="Allrgn_V5/Tpx1_CS"/>
</dbReference>
<dbReference type="GO" id="GO:0005576">
    <property type="term" value="C:extracellular region"/>
    <property type="evidence" value="ECO:0007669"/>
    <property type="project" value="InterPro"/>
</dbReference>
<dbReference type="SMART" id="SM00321">
    <property type="entry name" value="WSC"/>
    <property type="match status" value="1"/>
</dbReference>
<sequence length="319" mass="34888">MGKSGVALLALAPGSVMVGAANLRQNEMVVQHATSASPPTRSHASRHLYDSDTSKYEYIGCFTDSQEDRILDDMLTSRTDMSTEKCYEHCMEMGAEYMATQWAQECFCSNNKDLEYDRHGSGAECDMSCTGVEGETCGGNHAFDLYKLGGSADNPPSPSPSPSPDDMAGLLDLHNEARCVHSADPLGWSDPVTSSAAEHAVRLTDQCTSSLFHSTREQRYGYGENLFVCWGTDTCYNHDYAMEHLYVEEVQFDDVTDYIGHATQILWKSTKNVGCVLAGCSNGGTPYTFLVCQYDPAGNMGGDDEYRQEVGLPDPNNSC</sequence>
<dbReference type="PROSITE" id="PS51212">
    <property type="entry name" value="WSC"/>
    <property type="match status" value="1"/>
</dbReference>
<reference evidence="4 5" key="1">
    <citation type="journal article" date="2010" name="Nature">
        <title>The Ectocarpus genome and the independent evolution of multicellularity in brown algae.</title>
        <authorList>
            <person name="Cock J.M."/>
            <person name="Sterck L."/>
            <person name="Rouze P."/>
            <person name="Scornet D."/>
            <person name="Allen A.E."/>
            <person name="Amoutzias G."/>
            <person name="Anthouard V."/>
            <person name="Artiguenave F."/>
            <person name="Aury J.M."/>
            <person name="Badger J.H."/>
            <person name="Beszteri B."/>
            <person name="Billiau K."/>
            <person name="Bonnet E."/>
            <person name="Bothwell J.H."/>
            <person name="Bowler C."/>
            <person name="Boyen C."/>
            <person name="Brownlee C."/>
            <person name="Carrano C.J."/>
            <person name="Charrier B."/>
            <person name="Cho G.Y."/>
            <person name="Coelho S.M."/>
            <person name="Collen J."/>
            <person name="Corre E."/>
            <person name="Da Silva C."/>
            <person name="Delage L."/>
            <person name="Delaroque N."/>
            <person name="Dittami S.M."/>
            <person name="Doulbeau S."/>
            <person name="Elias M."/>
            <person name="Farnham G."/>
            <person name="Gachon C.M."/>
            <person name="Gschloessl B."/>
            <person name="Heesch S."/>
            <person name="Jabbari K."/>
            <person name="Jubin C."/>
            <person name="Kawai H."/>
            <person name="Kimura K."/>
            <person name="Kloareg B."/>
            <person name="Kupper F.C."/>
            <person name="Lang D."/>
            <person name="Le Bail A."/>
            <person name="Leblanc C."/>
            <person name="Lerouge P."/>
            <person name="Lohr M."/>
            <person name="Lopez P.J."/>
            <person name="Martens C."/>
            <person name="Maumus F."/>
            <person name="Michel G."/>
            <person name="Miranda-Saavedra D."/>
            <person name="Morales J."/>
            <person name="Moreau H."/>
            <person name="Motomura T."/>
            <person name="Nagasato C."/>
            <person name="Napoli C.A."/>
            <person name="Nelson D.R."/>
            <person name="Nyvall-Collen P."/>
            <person name="Peters A.F."/>
            <person name="Pommier C."/>
            <person name="Potin P."/>
            <person name="Poulain J."/>
            <person name="Quesneville H."/>
            <person name="Read B."/>
            <person name="Rensing S.A."/>
            <person name="Ritter A."/>
            <person name="Rousvoal S."/>
            <person name="Samanta M."/>
            <person name="Samson G."/>
            <person name="Schroeder D.C."/>
            <person name="Segurens B."/>
            <person name="Strittmatter M."/>
            <person name="Tonon T."/>
            <person name="Tregear J.W."/>
            <person name="Valentin K."/>
            <person name="von Dassow P."/>
            <person name="Yamagishi T."/>
            <person name="Van de Peer Y."/>
            <person name="Wincker P."/>
        </authorList>
    </citation>
    <scope>NUCLEOTIDE SEQUENCE [LARGE SCALE GENOMIC DNA]</scope>
    <source>
        <strain evidence="5">Ec32 / CCAP1310/4</strain>
    </source>
</reference>
<dbReference type="InterPro" id="IPR001283">
    <property type="entry name" value="CRISP-related"/>
</dbReference>
<keyword evidence="5" id="KW-1185">Reference proteome</keyword>
<dbReference type="EMBL" id="FN649727">
    <property type="protein sequence ID" value="CBN76018.1"/>
    <property type="molecule type" value="Genomic_DNA"/>
</dbReference>
<dbReference type="Pfam" id="PF00188">
    <property type="entry name" value="CAP"/>
    <property type="match status" value="1"/>
</dbReference>
<feature type="chain" id="PRO_5003117269" evidence="2">
    <location>
        <begin position="21"/>
        <end position="319"/>
    </location>
</feature>
<accession>D8LJW7</accession>
<dbReference type="PROSITE" id="PS01010">
    <property type="entry name" value="CRISP_2"/>
    <property type="match status" value="1"/>
</dbReference>
<evidence type="ECO:0000256" key="1">
    <source>
        <dbReference type="SAM" id="MobiDB-lite"/>
    </source>
</evidence>
<dbReference type="Gene3D" id="3.40.33.10">
    <property type="entry name" value="CAP"/>
    <property type="match status" value="1"/>
</dbReference>
<dbReference type="EMBL" id="FN648461">
    <property type="protein sequence ID" value="CBN76018.1"/>
    <property type="molecule type" value="Genomic_DNA"/>
</dbReference>
<dbReference type="InterPro" id="IPR014044">
    <property type="entry name" value="CAP_dom"/>
</dbReference>
<feature type="signal peptide" evidence="2">
    <location>
        <begin position="1"/>
        <end position="20"/>
    </location>
</feature>
<keyword evidence="2" id="KW-0732">Signal</keyword>
<name>D8LJW7_ECTSI</name>